<dbReference type="Gene3D" id="3.30.559.30">
    <property type="entry name" value="Nonribosomal peptide synthetase, condensation domain"/>
    <property type="match status" value="1"/>
</dbReference>
<dbReference type="AlphaFoldDB" id="A0A5C1I517"/>
<proteinExistence type="predicted"/>
<dbReference type="SUPFAM" id="SSF52777">
    <property type="entry name" value="CoA-dependent acyltransferases"/>
    <property type="match status" value="2"/>
</dbReference>
<organism evidence="2 3">
    <name type="scientific">Mucilaginibacter rubeus</name>
    <dbReference type="NCBI Taxonomy" id="2027860"/>
    <lineage>
        <taxon>Bacteria</taxon>
        <taxon>Pseudomonadati</taxon>
        <taxon>Bacteroidota</taxon>
        <taxon>Sphingobacteriia</taxon>
        <taxon>Sphingobacteriales</taxon>
        <taxon>Sphingobacteriaceae</taxon>
        <taxon>Mucilaginibacter</taxon>
    </lineage>
</organism>
<dbReference type="InterPro" id="IPR001242">
    <property type="entry name" value="Condensation_dom"/>
</dbReference>
<dbReference type="PANTHER" id="PTHR45398">
    <property type="match status" value="1"/>
</dbReference>
<dbReference type="InterPro" id="IPR023213">
    <property type="entry name" value="CAT-like_dom_sf"/>
</dbReference>
<gene>
    <name evidence="2" type="ORF">DEO27_021590</name>
</gene>
<dbReference type="Proteomes" id="UP000251402">
    <property type="component" value="Chromosome"/>
</dbReference>
<reference evidence="2" key="1">
    <citation type="submission" date="2019-08" db="EMBL/GenBank/DDBJ databases">
        <title>Comparative genome analysis confer to the adaptation heavy metal polluted environment.</title>
        <authorList>
            <person name="Li Y."/>
        </authorList>
    </citation>
    <scope>NUCLEOTIDE SEQUENCE [LARGE SCALE GENOMIC DNA]</scope>
    <source>
        <strain evidence="2">P1</strain>
    </source>
</reference>
<dbReference type="Gene3D" id="3.30.559.10">
    <property type="entry name" value="Chloramphenicol acetyltransferase-like domain"/>
    <property type="match status" value="1"/>
</dbReference>
<dbReference type="PANTHER" id="PTHR45398:SF1">
    <property type="entry name" value="ENZYME, PUTATIVE (JCVI)-RELATED"/>
    <property type="match status" value="1"/>
</dbReference>
<dbReference type="EMBL" id="CP043450">
    <property type="protein sequence ID" value="QEM12498.1"/>
    <property type="molecule type" value="Genomic_DNA"/>
</dbReference>
<evidence type="ECO:0000259" key="1">
    <source>
        <dbReference type="Pfam" id="PF00668"/>
    </source>
</evidence>
<accession>A0A5C1I517</accession>
<dbReference type="Pfam" id="PF00668">
    <property type="entry name" value="Condensation"/>
    <property type="match status" value="1"/>
</dbReference>
<dbReference type="OrthoDB" id="9778690at2"/>
<dbReference type="KEGG" id="mrub:DEO27_021590"/>
<keyword evidence="3" id="KW-1185">Reference proteome</keyword>
<dbReference type="GO" id="GO:0003824">
    <property type="term" value="F:catalytic activity"/>
    <property type="evidence" value="ECO:0007669"/>
    <property type="project" value="InterPro"/>
</dbReference>
<evidence type="ECO:0000313" key="3">
    <source>
        <dbReference type="Proteomes" id="UP000251402"/>
    </source>
</evidence>
<protein>
    <recommendedName>
        <fullName evidence="1">Condensation domain-containing protein</fullName>
    </recommendedName>
</protein>
<sequence>MQNNFTELMESIIAIAPEELETLTEYPATERQSVEWTAFASTTNRSNNLSVTGLMEQVNVLAFERAFQALVHRHESLRTTYKFKDRNVIQVVHAAADSKLALDYTDLSQVPDAERKLGQLKENVLNTSFDLISGPVYQVCLVKMADQKYVYGFVVDHIAADSLSIEILKREFQNLYIAYASGNKTPALDPLIFQMKDYALWEQDINNSLIGQNNLAYWLEQLKAPLPVFDVRVPVNGDSLPAFFKAGKCTVFISNDIMEANREQFANPSVFITAVLNLWFSWLTQNNSVIVGMPVSTRESDKLNKVVGYLIAALYLKIDGSDEGSFSDLHQLIVEKYSEALAHRHYPRKGLPANIDNYCTAMLKVNLDMFKHSTYTGKLFTHEYLSNIPFYPVDCEIAAFKNGFTVSLHYNTSRFLNREVIDVFKRLPLLFKAVLEHPGQALLWFKRELSNALA</sequence>
<feature type="domain" description="Condensation" evidence="1">
    <location>
        <begin position="24"/>
        <end position="441"/>
    </location>
</feature>
<evidence type="ECO:0000313" key="2">
    <source>
        <dbReference type="EMBL" id="QEM12498.1"/>
    </source>
</evidence>
<dbReference type="RefSeq" id="WP_112575279.1">
    <property type="nucleotide sequence ID" value="NZ_CP043450.1"/>
</dbReference>
<name>A0A5C1I517_9SPHI</name>